<keyword evidence="2" id="KW-1185">Reference proteome</keyword>
<dbReference type="AlphaFoldDB" id="A0A821NJW1"/>
<evidence type="ECO:0000313" key="2">
    <source>
        <dbReference type="Proteomes" id="UP000663873"/>
    </source>
</evidence>
<accession>A0A821NJW1</accession>
<sequence length="116" mass="13353">NVELPKLFRELPDVQEKTKERPFQLPYCLKSRTLLHAHLARLTTLSDDLDKDKRYIVKKSPYLINEMINIEAQLVALGHVGRLKNPPRLDTIENTMKLSPMIIQALGNLKSPLLQL</sequence>
<proteinExistence type="predicted"/>
<dbReference type="GO" id="GO:0003723">
    <property type="term" value="F:RNA binding"/>
    <property type="evidence" value="ECO:0007669"/>
    <property type="project" value="TreeGrafter"/>
</dbReference>
<feature type="non-terminal residue" evidence="1">
    <location>
        <position position="1"/>
    </location>
</feature>
<dbReference type="PANTHER" id="PTHR24075">
    <property type="entry name" value="SEC63 DOMAIN-CONTAINING"/>
    <property type="match status" value="1"/>
</dbReference>
<dbReference type="GO" id="GO:0008320">
    <property type="term" value="F:protein transmembrane transporter activity"/>
    <property type="evidence" value="ECO:0007669"/>
    <property type="project" value="TreeGrafter"/>
</dbReference>
<dbReference type="GO" id="GO:0006614">
    <property type="term" value="P:SRP-dependent cotranslational protein targeting to membrane"/>
    <property type="evidence" value="ECO:0007669"/>
    <property type="project" value="TreeGrafter"/>
</dbReference>
<protein>
    <submittedName>
        <fullName evidence="1">Uncharacterized protein</fullName>
    </submittedName>
</protein>
<organism evidence="1 2">
    <name type="scientific">Rotaria socialis</name>
    <dbReference type="NCBI Taxonomy" id="392032"/>
    <lineage>
        <taxon>Eukaryota</taxon>
        <taxon>Metazoa</taxon>
        <taxon>Spiralia</taxon>
        <taxon>Gnathifera</taxon>
        <taxon>Rotifera</taxon>
        <taxon>Eurotatoria</taxon>
        <taxon>Bdelloidea</taxon>
        <taxon>Philodinida</taxon>
        <taxon>Philodinidae</taxon>
        <taxon>Rotaria</taxon>
    </lineage>
</organism>
<dbReference type="PANTHER" id="PTHR24075:SF0">
    <property type="entry name" value="TRANSLOCATION PROTEIN SEC63 HOMOLOG"/>
    <property type="match status" value="1"/>
</dbReference>
<dbReference type="GO" id="GO:0006620">
    <property type="term" value="P:post-translational protein targeting to endoplasmic reticulum membrane"/>
    <property type="evidence" value="ECO:0007669"/>
    <property type="project" value="TreeGrafter"/>
</dbReference>
<reference evidence="1" key="1">
    <citation type="submission" date="2021-02" db="EMBL/GenBank/DDBJ databases">
        <authorList>
            <person name="Nowell W R."/>
        </authorList>
    </citation>
    <scope>NUCLEOTIDE SEQUENCE</scope>
</reference>
<dbReference type="SUPFAM" id="SSF158702">
    <property type="entry name" value="Sec63 N-terminal domain-like"/>
    <property type="match status" value="1"/>
</dbReference>
<gene>
    <name evidence="1" type="ORF">UJA718_LOCUS40777</name>
</gene>
<comment type="caution">
    <text evidence="1">The sequence shown here is derived from an EMBL/GenBank/DDBJ whole genome shotgun (WGS) entry which is preliminary data.</text>
</comment>
<dbReference type="Proteomes" id="UP000663873">
    <property type="component" value="Unassembled WGS sequence"/>
</dbReference>
<evidence type="ECO:0000313" key="1">
    <source>
        <dbReference type="EMBL" id="CAF4789656.1"/>
    </source>
</evidence>
<name>A0A821NJW1_9BILA</name>
<dbReference type="Gene3D" id="1.10.3380.10">
    <property type="entry name" value="Sec63 N-terminal domain-like domain"/>
    <property type="match status" value="1"/>
</dbReference>
<dbReference type="GO" id="GO:0031207">
    <property type="term" value="C:Sec62/Sec63 complex"/>
    <property type="evidence" value="ECO:0007669"/>
    <property type="project" value="TreeGrafter"/>
</dbReference>
<dbReference type="EMBL" id="CAJOBP010046064">
    <property type="protein sequence ID" value="CAF4789656.1"/>
    <property type="molecule type" value="Genomic_DNA"/>
</dbReference>
<feature type="non-terminal residue" evidence="1">
    <location>
        <position position="116"/>
    </location>
</feature>